<protein>
    <submittedName>
        <fullName evidence="4">DUF4350 domain-containing protein</fullName>
    </submittedName>
</protein>
<dbReference type="EMBL" id="FPIZ01000007">
    <property type="protein sequence ID" value="SFW57230.1"/>
    <property type="molecule type" value="Genomic_DNA"/>
</dbReference>
<dbReference type="Pfam" id="PF14258">
    <property type="entry name" value="DUF4350"/>
    <property type="match status" value="1"/>
</dbReference>
<keyword evidence="1" id="KW-0812">Transmembrane</keyword>
<evidence type="ECO:0000313" key="5">
    <source>
        <dbReference type="Proteomes" id="UP000183788"/>
    </source>
</evidence>
<dbReference type="RefSeq" id="WP_143150718.1">
    <property type="nucleotide sequence ID" value="NZ_CP139972.1"/>
</dbReference>
<name>A0A1K1QDC1_9BACT</name>
<evidence type="ECO:0000313" key="6">
    <source>
        <dbReference type="Proteomes" id="UP001326715"/>
    </source>
</evidence>
<evidence type="ECO:0000259" key="2">
    <source>
        <dbReference type="Pfam" id="PF14258"/>
    </source>
</evidence>
<evidence type="ECO:0000313" key="3">
    <source>
        <dbReference type="EMBL" id="SFW57230.1"/>
    </source>
</evidence>
<reference evidence="4 6" key="2">
    <citation type="submission" date="2023-11" db="EMBL/GenBank/DDBJ databases">
        <title>MicrobeMod: A computational toolkit for identifying prokaryotic methylation and restriction-modification with nanopore sequencing.</title>
        <authorList>
            <person name="Crits-Christoph A."/>
            <person name="Kang S.C."/>
            <person name="Lee H."/>
            <person name="Ostrov N."/>
        </authorList>
    </citation>
    <scope>NUCLEOTIDE SEQUENCE [LARGE SCALE GENOMIC DNA]</scope>
    <source>
        <strain evidence="4 6">ATCC 23090</strain>
    </source>
</reference>
<reference evidence="3 5" key="1">
    <citation type="submission" date="2016-11" db="EMBL/GenBank/DDBJ databases">
        <authorList>
            <person name="Jaros S."/>
            <person name="Januszkiewicz K."/>
            <person name="Wedrychowicz H."/>
        </authorList>
    </citation>
    <scope>NUCLEOTIDE SEQUENCE [LARGE SCALE GENOMIC DNA]</scope>
    <source>
        <strain evidence="3 5">DSM 784</strain>
    </source>
</reference>
<dbReference type="InterPro" id="IPR025646">
    <property type="entry name" value="DUF4350"/>
</dbReference>
<dbReference type="EMBL" id="CP140154">
    <property type="protein sequence ID" value="WQG93108.1"/>
    <property type="molecule type" value="Genomic_DNA"/>
</dbReference>
<sequence length="384" mass="44925">MQSLSWDKDLQLEKQTFSNKDKDPGGCYVMFESLPSFYDGGHPSVVSKPFALSAKKDETLRSGEGVIYYLVAKRLFTTVEDVDSMMEFVNRGNQLFIASIDLDSVLLSRLYTKMADRYPSNIFGRLRTEEHFVNPALAPDTVYARDSIPEGRYFTRLDTARTTILGTDRWNRPNFVRIEVGKGQVFLLLQPSMLTNYFLMYKKNLNSLEKVAAYTYGYSAVYWDEFYKYHEYPQKGEFSQWSVLMRYPALRWALWLLVLLMLLYALFESKRRQRIIPDKEVLTNNSLEFVEALGQLYYQQHNNVNLVRKITLQWQEFIRTKYYLNTNSMDDEFIRRLSHKAGVPLAEVEGIIDSIHFILLADKVSDATLKDFYSKIQAFYLNTK</sequence>
<accession>A0A1K1QDC1</accession>
<dbReference type="OrthoDB" id="1111222at2"/>
<keyword evidence="6" id="KW-1185">Reference proteome</keyword>
<evidence type="ECO:0000313" key="4">
    <source>
        <dbReference type="EMBL" id="WQG93108.1"/>
    </source>
</evidence>
<dbReference type="Proteomes" id="UP000183788">
    <property type="component" value="Unassembled WGS sequence"/>
</dbReference>
<proteinExistence type="predicted"/>
<feature type="transmembrane region" description="Helical" evidence="1">
    <location>
        <begin position="249"/>
        <end position="267"/>
    </location>
</feature>
<evidence type="ECO:0000256" key="1">
    <source>
        <dbReference type="SAM" id="Phobius"/>
    </source>
</evidence>
<gene>
    <name evidence="3" type="ORF">SAMN05661012_02652</name>
    <name evidence="4" type="ORF">SR876_16455</name>
</gene>
<dbReference type="Proteomes" id="UP001326715">
    <property type="component" value="Chromosome"/>
</dbReference>
<keyword evidence="1" id="KW-1133">Transmembrane helix</keyword>
<organism evidence="3 5">
    <name type="scientific">Chitinophaga sancti</name>
    <dbReference type="NCBI Taxonomy" id="1004"/>
    <lineage>
        <taxon>Bacteria</taxon>
        <taxon>Pseudomonadati</taxon>
        <taxon>Bacteroidota</taxon>
        <taxon>Chitinophagia</taxon>
        <taxon>Chitinophagales</taxon>
        <taxon>Chitinophagaceae</taxon>
        <taxon>Chitinophaga</taxon>
    </lineage>
</organism>
<dbReference type="AlphaFoldDB" id="A0A1K1QDC1"/>
<feature type="domain" description="DUF4350" evidence="2">
    <location>
        <begin position="21"/>
        <end position="204"/>
    </location>
</feature>
<keyword evidence="1" id="KW-0472">Membrane</keyword>
<dbReference type="STRING" id="1004.SAMN05661012_02652"/>